<feature type="binding site" evidence="10">
    <location>
        <position position="127"/>
    </location>
    <ligand>
        <name>Zn(2+)</name>
        <dbReference type="ChEBI" id="CHEBI:29105"/>
        <label>2</label>
    </ligand>
</feature>
<dbReference type="InterPro" id="IPR052083">
    <property type="entry name" value="Aminoacylase-1_M20A"/>
</dbReference>
<dbReference type="PROSITE" id="PS00759">
    <property type="entry name" value="ARGE_DAPE_CPG2_2"/>
    <property type="match status" value="1"/>
</dbReference>
<dbReference type="EC" id="3.5.1.14" evidence="3"/>
<dbReference type="PANTHER" id="PTHR45892:SF1">
    <property type="entry name" value="AMINOACYLASE-1"/>
    <property type="match status" value="1"/>
</dbReference>
<dbReference type="GO" id="GO:0046872">
    <property type="term" value="F:metal ion binding"/>
    <property type="evidence" value="ECO:0007669"/>
    <property type="project" value="UniProtKB-KW"/>
</dbReference>
<evidence type="ECO:0000256" key="9">
    <source>
        <dbReference type="PIRSR" id="PIRSR036696-1"/>
    </source>
</evidence>
<dbReference type="EMBL" id="HBUF01563041">
    <property type="protein sequence ID" value="CAG6763254.1"/>
    <property type="molecule type" value="Transcribed_RNA"/>
</dbReference>
<reference evidence="12" key="1">
    <citation type="submission" date="2021-05" db="EMBL/GenBank/DDBJ databases">
        <authorList>
            <person name="Alioto T."/>
            <person name="Alioto T."/>
            <person name="Gomez Garrido J."/>
        </authorList>
    </citation>
    <scope>NUCLEOTIDE SEQUENCE</scope>
</reference>
<keyword evidence="6" id="KW-0378">Hydrolase</keyword>
<dbReference type="InterPro" id="IPR036264">
    <property type="entry name" value="Bact_exopeptidase_dim_dom"/>
</dbReference>
<dbReference type="InterPro" id="IPR010159">
    <property type="entry name" value="N-acyl_aa_amidohydrolase"/>
</dbReference>
<evidence type="ECO:0000256" key="3">
    <source>
        <dbReference type="ARBA" id="ARBA00011913"/>
    </source>
</evidence>
<feature type="binding site" evidence="10">
    <location>
        <position position="94"/>
    </location>
    <ligand>
        <name>Zn(2+)</name>
        <dbReference type="ChEBI" id="CHEBI:29105"/>
        <label>1</label>
    </ligand>
</feature>
<dbReference type="PANTHER" id="PTHR45892">
    <property type="entry name" value="AMINOACYLASE-1"/>
    <property type="match status" value="1"/>
</dbReference>
<feature type="active site" description="Proton acceptor" evidence="9">
    <location>
        <position position="161"/>
    </location>
</feature>
<dbReference type="Gene3D" id="3.40.630.10">
    <property type="entry name" value="Zn peptidases"/>
    <property type="match status" value="1"/>
</dbReference>
<evidence type="ECO:0000256" key="1">
    <source>
        <dbReference type="ARBA" id="ARBA00004496"/>
    </source>
</evidence>
<dbReference type="EMBL" id="HBUF01563040">
    <property type="protein sequence ID" value="CAG6763253.1"/>
    <property type="molecule type" value="Transcribed_RNA"/>
</dbReference>
<dbReference type="Gene3D" id="1.10.150.900">
    <property type="match status" value="1"/>
</dbReference>
<dbReference type="SUPFAM" id="SSF55031">
    <property type="entry name" value="Bacterial exopeptidase dimerisation domain"/>
    <property type="match status" value="1"/>
</dbReference>
<proteinExistence type="inferred from homology"/>
<keyword evidence="4" id="KW-0963">Cytoplasm</keyword>
<protein>
    <recommendedName>
        <fullName evidence="3">N-acyl-aliphatic-L-amino acid amidohydrolase</fullName>
        <ecNumber evidence="3">3.5.1.14</ecNumber>
    </recommendedName>
    <alternativeName>
        <fullName evidence="8">N-acyl-L-amino-acid amidohydrolase</fullName>
    </alternativeName>
</protein>
<keyword evidence="5 10" id="KW-0479">Metal-binding</keyword>
<evidence type="ECO:0000256" key="10">
    <source>
        <dbReference type="PIRSR" id="PIRSR036696-2"/>
    </source>
</evidence>
<dbReference type="PROSITE" id="PS00758">
    <property type="entry name" value="ARGE_DAPE_CPG2_1"/>
    <property type="match status" value="1"/>
</dbReference>
<name>A0A8D9ABF2_9HEMI</name>
<accession>A0A8D9ABF2</accession>
<keyword evidence="7 10" id="KW-0862">Zinc</keyword>
<dbReference type="FunFam" id="3.40.630.10:FF:000019">
    <property type="entry name" value="Aminoacylase 1"/>
    <property type="match status" value="1"/>
</dbReference>
<feature type="binding site" evidence="10">
    <location>
        <position position="189"/>
    </location>
    <ligand>
        <name>Zn(2+)</name>
        <dbReference type="ChEBI" id="CHEBI:29105"/>
        <label>1</label>
    </ligand>
</feature>
<feature type="binding site" evidence="10">
    <location>
        <position position="127"/>
    </location>
    <ligand>
        <name>Zn(2+)</name>
        <dbReference type="ChEBI" id="CHEBI:29105"/>
        <label>1</label>
    </ligand>
</feature>
<dbReference type="InterPro" id="IPR001261">
    <property type="entry name" value="ArgE/DapE_CS"/>
</dbReference>
<dbReference type="InterPro" id="IPR002933">
    <property type="entry name" value="Peptidase_M20"/>
</dbReference>
<dbReference type="PIRSF" id="PIRSF036696">
    <property type="entry name" value="ACY-1"/>
    <property type="match status" value="1"/>
</dbReference>
<dbReference type="Gene3D" id="3.30.70.360">
    <property type="match status" value="1"/>
</dbReference>
<comment type="cofactor">
    <cofactor evidence="10">
        <name>Zn(2+)</name>
        <dbReference type="ChEBI" id="CHEBI:29105"/>
    </cofactor>
    <text evidence="10">Binds 2 Zn(2+) ions per subunit.</text>
</comment>
<evidence type="ECO:0000256" key="4">
    <source>
        <dbReference type="ARBA" id="ARBA00022490"/>
    </source>
</evidence>
<evidence type="ECO:0000256" key="5">
    <source>
        <dbReference type="ARBA" id="ARBA00022723"/>
    </source>
</evidence>
<comment type="subcellular location">
    <subcellularLocation>
        <location evidence="1">Cytoplasm</location>
    </subcellularLocation>
</comment>
<dbReference type="FunFam" id="3.30.70.360:FF:000005">
    <property type="entry name" value="Putative Aminoacylase-1"/>
    <property type="match status" value="1"/>
</dbReference>
<dbReference type="GO" id="GO:0004046">
    <property type="term" value="F:aminoacylase activity"/>
    <property type="evidence" value="ECO:0007669"/>
    <property type="project" value="UniProtKB-EC"/>
</dbReference>
<evidence type="ECO:0000259" key="11">
    <source>
        <dbReference type="Pfam" id="PF07687"/>
    </source>
</evidence>
<dbReference type="GO" id="GO:0005737">
    <property type="term" value="C:cytoplasm"/>
    <property type="evidence" value="ECO:0007669"/>
    <property type="project" value="UniProtKB-SubCell"/>
</dbReference>
<evidence type="ECO:0000256" key="7">
    <source>
        <dbReference type="ARBA" id="ARBA00022833"/>
    </source>
</evidence>
<dbReference type="NCBIfam" id="TIGR01880">
    <property type="entry name" value="Ac-peptdase-euk"/>
    <property type="match status" value="1"/>
</dbReference>
<feature type="active site" evidence="9">
    <location>
        <position position="96"/>
    </location>
</feature>
<comment type="similarity">
    <text evidence="2">Belongs to the peptidase M20A family.</text>
</comment>
<dbReference type="Pfam" id="PF07687">
    <property type="entry name" value="M20_dimer"/>
    <property type="match status" value="1"/>
</dbReference>
<dbReference type="Pfam" id="PF01546">
    <property type="entry name" value="Peptidase_M20"/>
    <property type="match status" value="1"/>
</dbReference>
<evidence type="ECO:0000256" key="2">
    <source>
        <dbReference type="ARBA" id="ARBA00006247"/>
    </source>
</evidence>
<evidence type="ECO:0000256" key="8">
    <source>
        <dbReference type="ARBA" id="ARBA00029656"/>
    </source>
</evidence>
<organism evidence="12">
    <name type="scientific">Cacopsylla melanoneura</name>
    <dbReference type="NCBI Taxonomy" id="428564"/>
    <lineage>
        <taxon>Eukaryota</taxon>
        <taxon>Metazoa</taxon>
        <taxon>Ecdysozoa</taxon>
        <taxon>Arthropoda</taxon>
        <taxon>Hexapoda</taxon>
        <taxon>Insecta</taxon>
        <taxon>Pterygota</taxon>
        <taxon>Neoptera</taxon>
        <taxon>Paraneoptera</taxon>
        <taxon>Hemiptera</taxon>
        <taxon>Sternorrhyncha</taxon>
        <taxon>Psylloidea</taxon>
        <taxon>Psyllidae</taxon>
        <taxon>Psyllinae</taxon>
        <taxon>Cacopsylla</taxon>
    </lineage>
</organism>
<sequence>MSEIKRSRCSINKESCPITNQGEHTAVTNFREYLRIPSVLPNADYEGCVTFLKKQADSLGLPIKVHSVVLGKPVVIITWTGLEPEQQSLLLNSHMDVVPVYPDQWTHDPFGAEKDENGNIYARGAQDMKCVGIQYLETIRRYIKEGKRFKRTIHLSFVPDEEIGGKDGMGVFVTTEEFKKLNVGCALDEGNPSPTEVFPLFNAERTIWQMRITCPGTPGHASLLHDNTAAEKVNFIINKFMTVRQEEKNKLQANKNLTIGDVTTVNITMMSGGVQLNVLPPKFILAVDCRLSLDRDLDQFLAMINGWCKEAGEGTKVEFILKGNHIPPTPLNEKNKWWTTLKGQLDTLKLEVKPQTMPGVTDSRFLRDIGIPAFGFSPMNPTYQTQPVDNFYSDLDKADFSNGQVVAKQINDWPPRKDRTLEKAG</sequence>
<feature type="domain" description="Peptidase M20 dimerisation" evidence="11">
    <location>
        <begin position="203"/>
        <end position="313"/>
    </location>
</feature>
<dbReference type="InterPro" id="IPR011650">
    <property type="entry name" value="Peptidase_M20_dimer"/>
</dbReference>
<dbReference type="AlphaFoldDB" id="A0A8D9ABF2"/>
<feature type="binding site" evidence="10">
    <location>
        <position position="162"/>
    </location>
    <ligand>
        <name>Zn(2+)</name>
        <dbReference type="ChEBI" id="CHEBI:29105"/>
        <label>2</label>
    </ligand>
</feature>
<dbReference type="GO" id="GO:0006520">
    <property type="term" value="P:amino acid metabolic process"/>
    <property type="evidence" value="ECO:0007669"/>
    <property type="project" value="InterPro"/>
</dbReference>
<evidence type="ECO:0000313" key="12">
    <source>
        <dbReference type="EMBL" id="CAG6763253.1"/>
    </source>
</evidence>
<dbReference type="SUPFAM" id="SSF53187">
    <property type="entry name" value="Zn-dependent exopeptidases"/>
    <property type="match status" value="1"/>
</dbReference>
<evidence type="ECO:0000256" key="6">
    <source>
        <dbReference type="ARBA" id="ARBA00022801"/>
    </source>
</evidence>